<dbReference type="RefSeq" id="WP_167374858.1">
    <property type="nucleotide sequence ID" value="NZ_CP012331.1"/>
</dbReference>
<dbReference type="NCBIfam" id="TIGR04282">
    <property type="entry name" value="glyco_like_cofC"/>
    <property type="match status" value="1"/>
</dbReference>
<dbReference type="Pfam" id="PF09837">
    <property type="entry name" value="DUF2064"/>
    <property type="match status" value="1"/>
</dbReference>
<dbReference type="SUPFAM" id="SSF53448">
    <property type="entry name" value="Nucleotide-diphospho-sugar transferases"/>
    <property type="match status" value="1"/>
</dbReference>
<dbReference type="InterPro" id="IPR018641">
    <property type="entry name" value="Trfase_1_rSAM/seldom-assoc"/>
</dbReference>
<accession>A0A9Q3W6B9</accession>
<dbReference type="EMBL" id="JAJVKT010000015">
    <property type="protein sequence ID" value="MCE7509541.1"/>
    <property type="molecule type" value="Genomic_DNA"/>
</dbReference>
<proteinExistence type="predicted"/>
<organism evidence="1 2">
    <name type="scientific">Alloalcanivorax xenomutans</name>
    <dbReference type="NCBI Taxonomy" id="1094342"/>
    <lineage>
        <taxon>Bacteria</taxon>
        <taxon>Pseudomonadati</taxon>
        <taxon>Pseudomonadota</taxon>
        <taxon>Gammaproteobacteria</taxon>
        <taxon>Oceanospirillales</taxon>
        <taxon>Alcanivoracaceae</taxon>
        <taxon>Alloalcanivorax</taxon>
    </lineage>
</organism>
<dbReference type="InterPro" id="IPR029044">
    <property type="entry name" value="Nucleotide-diphossugar_trans"/>
</dbReference>
<comment type="caution">
    <text evidence="1">The sequence shown here is derived from an EMBL/GenBank/DDBJ whole genome shotgun (WGS) entry which is preliminary data.</text>
</comment>
<protein>
    <submittedName>
        <fullName evidence="1">TIGR04282 family arsenosugar biosynthesis glycosyltransferase</fullName>
    </submittedName>
</protein>
<evidence type="ECO:0000313" key="1">
    <source>
        <dbReference type="EMBL" id="MCE7509541.1"/>
    </source>
</evidence>
<dbReference type="Gene3D" id="3.90.550.10">
    <property type="entry name" value="Spore Coat Polysaccharide Biosynthesis Protein SpsA, Chain A"/>
    <property type="match status" value="1"/>
</dbReference>
<evidence type="ECO:0000313" key="2">
    <source>
        <dbReference type="Proteomes" id="UP001107961"/>
    </source>
</evidence>
<dbReference type="PANTHER" id="PTHR36529">
    <property type="entry name" value="SLL1095 PROTEIN"/>
    <property type="match status" value="1"/>
</dbReference>
<dbReference type="AlphaFoldDB" id="A0A9Q3W6B9"/>
<dbReference type="Proteomes" id="UP001107961">
    <property type="component" value="Unassembled WGS sequence"/>
</dbReference>
<keyword evidence="2" id="KW-1185">Reference proteome</keyword>
<name>A0A9Q3W6B9_9GAMM</name>
<reference evidence="1" key="1">
    <citation type="submission" date="2022-01" db="EMBL/GenBank/DDBJ databases">
        <authorList>
            <person name="Karlyshev A.V."/>
            <person name="Jaspars M."/>
        </authorList>
    </citation>
    <scope>NUCLEOTIDE SEQUENCE</scope>
    <source>
        <strain evidence="1">AGSA3-2</strain>
    </source>
</reference>
<sequence length="208" mass="22353">MTRDKGESTLLLVFAKAPEPGQVKTRLAASLGENAALAAHQALLDRTLCLAAAFPGPAVLMLNRAEAATERRARELGLDIDYQQGADLGERMERAMAWGLARADRVLLVGSDCPAMSPDYLREAADTLGQAPVVLGPSEDGGFVLLGGSDAALWRQPLFRHVAMSTDHTLADTLAALSAHCQPRLLPMLWDVDYPKDLERARLLGLLS</sequence>
<dbReference type="PANTHER" id="PTHR36529:SF1">
    <property type="entry name" value="GLYCOSYLTRANSFERASE"/>
    <property type="match status" value="1"/>
</dbReference>
<gene>
    <name evidence="1" type="ORF">LZG35_12895</name>
</gene>